<feature type="region of interest" description="Disordered" evidence="1">
    <location>
        <begin position="38"/>
        <end position="58"/>
    </location>
</feature>
<dbReference type="EMBL" id="ALBS01000190">
    <property type="protein sequence ID" value="EJT48849.1"/>
    <property type="molecule type" value="Genomic_DNA"/>
</dbReference>
<evidence type="ECO:0000256" key="1">
    <source>
        <dbReference type="SAM" id="MobiDB-lite"/>
    </source>
</evidence>
<dbReference type="KEGG" id="tasa:A1Q1_02184"/>
<dbReference type="VEuPathDB" id="FungiDB:A1Q1_02184"/>
<evidence type="ECO:0000313" key="3">
    <source>
        <dbReference type="Proteomes" id="UP000002748"/>
    </source>
</evidence>
<feature type="compositionally biased region" description="Low complexity" evidence="1">
    <location>
        <begin position="120"/>
        <end position="133"/>
    </location>
</feature>
<feature type="compositionally biased region" description="Low complexity" evidence="1">
    <location>
        <begin position="99"/>
        <end position="109"/>
    </location>
</feature>
<organism evidence="2 3">
    <name type="scientific">Trichosporon asahii var. asahii (strain ATCC 90039 / CBS 2479 / JCM 2466 / KCTC 7840 / NBRC 103889/ NCYC 2677 / UAMH 7654)</name>
    <name type="common">Yeast</name>
    <dbReference type="NCBI Taxonomy" id="1186058"/>
    <lineage>
        <taxon>Eukaryota</taxon>
        <taxon>Fungi</taxon>
        <taxon>Dikarya</taxon>
        <taxon>Basidiomycota</taxon>
        <taxon>Agaricomycotina</taxon>
        <taxon>Tremellomycetes</taxon>
        <taxon>Trichosporonales</taxon>
        <taxon>Trichosporonaceae</taxon>
        <taxon>Trichosporon</taxon>
    </lineage>
</organism>
<evidence type="ECO:0000313" key="2">
    <source>
        <dbReference type="EMBL" id="EJT48849.1"/>
    </source>
</evidence>
<feature type="region of interest" description="Disordered" evidence="1">
    <location>
        <begin position="1"/>
        <end position="24"/>
    </location>
</feature>
<dbReference type="RefSeq" id="XP_014180604.1">
    <property type="nucleotide sequence ID" value="XM_014325129.1"/>
</dbReference>
<name>J6EW44_TRIAS</name>
<protein>
    <submittedName>
        <fullName evidence="2">Uncharacterized protein</fullName>
    </submittedName>
</protein>
<dbReference type="Proteomes" id="UP000002748">
    <property type="component" value="Unassembled WGS sequence"/>
</dbReference>
<feature type="compositionally biased region" description="Polar residues" evidence="1">
    <location>
        <begin position="7"/>
        <end position="17"/>
    </location>
</feature>
<accession>J6EW44</accession>
<feature type="region of interest" description="Disordered" evidence="1">
    <location>
        <begin position="153"/>
        <end position="177"/>
    </location>
</feature>
<gene>
    <name evidence="2" type="ORF">A1Q1_02184</name>
</gene>
<feature type="region of interest" description="Disordered" evidence="1">
    <location>
        <begin position="85"/>
        <end position="140"/>
    </location>
</feature>
<reference evidence="2 3" key="1">
    <citation type="journal article" date="2012" name="Eukaryot. Cell">
        <title>Draft genome sequence of CBS 2479, the standard type strain of Trichosporon asahii.</title>
        <authorList>
            <person name="Yang R.Y."/>
            <person name="Li H.T."/>
            <person name="Zhu H."/>
            <person name="Zhou G.P."/>
            <person name="Wang M."/>
            <person name="Wang L."/>
        </authorList>
    </citation>
    <scope>NUCLEOTIDE SEQUENCE [LARGE SCALE GENOMIC DNA]</scope>
    <source>
        <strain evidence="3">ATCC 90039 / CBS 2479 / JCM 2466 / KCTC 7840 / NCYC 2677 / UAMH 7654</strain>
    </source>
</reference>
<sequence>MFFAPPTHSSSGAGPSSQRDDGHRLIAHVGPYGELTWYNDYGTPQPPSVAPQAAQKRPVQAVTPFYGHYPTPLEPILESHLEGEAHCDLPPRPRRRQAVQRAATASPTKKPAPKPRTHTRNLSDTSLSSQSSTEDMKAVNRLDARLSDLSLYSTPSLSSSGPPSPNSPGIQTPPLSLAATVPKDLEMDYDADFIEDVYAAFEFANKDSMPTF</sequence>
<dbReference type="HOGENOM" id="CLU_1300466_0_0_1"/>
<dbReference type="AlphaFoldDB" id="J6EW44"/>
<proteinExistence type="predicted"/>
<dbReference type="GeneID" id="25985698"/>
<comment type="caution">
    <text evidence="2">The sequence shown here is derived from an EMBL/GenBank/DDBJ whole genome shotgun (WGS) entry which is preliminary data.</text>
</comment>